<dbReference type="SMART" id="SM00854">
    <property type="entry name" value="PGA_cap"/>
    <property type="match status" value="1"/>
</dbReference>
<organism evidence="6 7">
    <name type="scientific">Candidatus Chloroploca mongolica</name>
    <dbReference type="NCBI Taxonomy" id="2528176"/>
    <lineage>
        <taxon>Bacteria</taxon>
        <taxon>Bacillati</taxon>
        <taxon>Chloroflexota</taxon>
        <taxon>Chloroflexia</taxon>
        <taxon>Chloroflexales</taxon>
        <taxon>Chloroflexineae</taxon>
        <taxon>Oscillochloridaceae</taxon>
        <taxon>Candidatus Chloroploca</taxon>
    </lineage>
</organism>
<dbReference type="RefSeq" id="WP_135477798.1">
    <property type="nucleotide sequence ID" value="NZ_SIJK02000012.1"/>
</dbReference>
<reference evidence="6 7" key="1">
    <citation type="submission" date="2021-03" db="EMBL/GenBank/DDBJ databases">
        <authorList>
            <person name="Grouzdev D.S."/>
        </authorList>
    </citation>
    <scope>NUCLEOTIDE SEQUENCE [LARGE SCALE GENOMIC DNA]</scope>
    <source>
        <strain evidence="6 7">M50-1</strain>
    </source>
</reference>
<accession>A0ABS4D8I8</accession>
<dbReference type="PANTHER" id="PTHR33393:SF13">
    <property type="entry name" value="PGA BIOSYNTHESIS PROTEIN CAPA"/>
    <property type="match status" value="1"/>
</dbReference>
<dbReference type="InterPro" id="IPR019079">
    <property type="entry name" value="Capsule_synth_CapA"/>
</dbReference>
<evidence type="ECO:0000313" key="7">
    <source>
        <dbReference type="Proteomes" id="UP001193081"/>
    </source>
</evidence>
<dbReference type="CDD" id="cd07381">
    <property type="entry name" value="MPP_CapA"/>
    <property type="match status" value="1"/>
</dbReference>
<feature type="transmembrane region" description="Helical" evidence="3">
    <location>
        <begin position="636"/>
        <end position="657"/>
    </location>
</feature>
<evidence type="ECO:0000256" key="2">
    <source>
        <dbReference type="SAM" id="MobiDB-lite"/>
    </source>
</evidence>
<dbReference type="PANTHER" id="PTHR33393">
    <property type="entry name" value="POLYGLUTAMINE SYNTHESIS ACCESSORY PROTEIN RV0574C-RELATED"/>
    <property type="match status" value="1"/>
</dbReference>
<dbReference type="InterPro" id="IPR029052">
    <property type="entry name" value="Metallo-depent_PP-like"/>
</dbReference>
<dbReference type="InterPro" id="IPR052169">
    <property type="entry name" value="CW_Biosynth-Accessory"/>
</dbReference>
<dbReference type="EMBL" id="SIJK02000012">
    <property type="protein sequence ID" value="MBP1465763.1"/>
    <property type="molecule type" value="Genomic_DNA"/>
</dbReference>
<evidence type="ECO:0000256" key="4">
    <source>
        <dbReference type="SAM" id="SignalP"/>
    </source>
</evidence>
<comment type="caution">
    <text evidence="6">The sequence shown here is derived from an EMBL/GenBank/DDBJ whole genome shotgun (WGS) entry which is preliminary data.</text>
</comment>
<dbReference type="SUPFAM" id="SSF56300">
    <property type="entry name" value="Metallo-dependent phosphatases"/>
    <property type="match status" value="1"/>
</dbReference>
<evidence type="ECO:0000313" key="6">
    <source>
        <dbReference type="EMBL" id="MBP1465763.1"/>
    </source>
</evidence>
<gene>
    <name evidence="6" type="ORF">EYB53_008600</name>
</gene>
<feature type="signal peptide" evidence="4">
    <location>
        <begin position="1"/>
        <end position="28"/>
    </location>
</feature>
<dbReference type="Gene3D" id="3.60.21.10">
    <property type="match status" value="1"/>
</dbReference>
<keyword evidence="4" id="KW-0732">Signal</keyword>
<sequence>MCNKHPLTSQSLILLVLLLLLGPHPVAAQRSDGLDLPLTMANQCGTGDEIHFTLAATGDTFPHENIQAVGELLGYDVLFDAVRPFLQAADLAYTNFDGAMLAGAGYTGYPAFNYNPALATALRNAGIDLVSTANNHILDRGPEGLDATLDVLDANGLAHHGAVRSTATERPPYLPLTLTHDGVSITIGFISATWGTNGIPDPFQQVNLLYQSNAYGEQGGVRQSVLDAIAQAARETDLVIVAPHWGFEYQFYPHASQIEAAQSLAAAGADVILGAQPHTLQPVDLLVNGDRTTLVIYSLANFLASQGAFQAESFAATSVIFYVGLARASDGSVRITGYRYLPTIHIEADTRPAPLRPGEDERVMNHVRTIMRDPAGARQVPASPPEPGTRIEVCPEVRLAEVPMHPIPGDFAQHYQTLGGLAPRPLTDAIAVLGLPLGDVTLEPGGDCATTVPVFYTERQRLEWHAQQPWPYRVVGTQLGTATFQRRYPGLPVERRTDLEARDAFADPRFRAFYLENGGLNIFGYPISGSLNEDHPTTGIPTTVQYFERARFELATGVSPDAPLSDQVRAGLLGAELRALGGAAMLCPNLGELPTPGALRQPAAPASPLPETAAVQPGSDGLVETLVQATAGSPGWFAFVVIAGLVIALIALIVMAINDWQNYRRRLSRQGYRHRRTAHERFAASTAPPDPAQPLAEDGLPTVETGTTRRVPVRPSSPKGSTPPAPPPHPRSDDDDDDLLKELLGRQ</sequence>
<evidence type="ECO:0000256" key="3">
    <source>
        <dbReference type="SAM" id="Phobius"/>
    </source>
</evidence>
<keyword evidence="3" id="KW-0812">Transmembrane</keyword>
<keyword evidence="3" id="KW-0472">Membrane</keyword>
<proteinExistence type="inferred from homology"/>
<feature type="chain" id="PRO_5047132880" evidence="4">
    <location>
        <begin position="29"/>
        <end position="747"/>
    </location>
</feature>
<name>A0ABS4D8I8_9CHLR</name>
<keyword evidence="7" id="KW-1185">Reference proteome</keyword>
<feature type="domain" description="Capsule synthesis protein CapA" evidence="5">
    <location>
        <begin position="53"/>
        <end position="306"/>
    </location>
</feature>
<feature type="region of interest" description="Disordered" evidence="2">
    <location>
        <begin position="680"/>
        <end position="747"/>
    </location>
</feature>
<comment type="similarity">
    <text evidence="1">Belongs to the CapA family.</text>
</comment>
<dbReference type="Pfam" id="PF09587">
    <property type="entry name" value="PGA_cap"/>
    <property type="match status" value="1"/>
</dbReference>
<keyword evidence="3" id="KW-1133">Transmembrane helix</keyword>
<evidence type="ECO:0000259" key="5">
    <source>
        <dbReference type="SMART" id="SM00854"/>
    </source>
</evidence>
<dbReference type="Proteomes" id="UP001193081">
    <property type="component" value="Unassembled WGS sequence"/>
</dbReference>
<protein>
    <submittedName>
        <fullName evidence="6">CapA family protein</fullName>
    </submittedName>
</protein>
<evidence type="ECO:0000256" key="1">
    <source>
        <dbReference type="ARBA" id="ARBA00005662"/>
    </source>
</evidence>